<reference evidence="3" key="5">
    <citation type="submission" date="2015-06" db="UniProtKB">
        <authorList>
            <consortium name="EnsemblFungi"/>
        </authorList>
    </citation>
    <scope>IDENTIFICATION</scope>
    <source>
        <strain evidence="3">ATCC 64411</strain>
    </source>
</reference>
<evidence type="ECO:0000256" key="1">
    <source>
        <dbReference type="SAM" id="MobiDB-lite"/>
    </source>
</evidence>
<name>A0A0C4EC85_MAGP6</name>
<keyword evidence="4" id="KW-1185">Reference proteome</keyword>
<dbReference type="VEuPathDB" id="FungiDB:MAPG_10299"/>
<reference evidence="2" key="1">
    <citation type="submission" date="2010-05" db="EMBL/GenBank/DDBJ databases">
        <title>The Genome Sequence of Magnaporthe poae strain ATCC 64411.</title>
        <authorList>
            <consortium name="The Broad Institute Genome Sequencing Platform"/>
            <consortium name="Broad Institute Genome Sequencing Center for Infectious Disease"/>
            <person name="Ma L.-J."/>
            <person name="Dead R."/>
            <person name="Young S."/>
            <person name="Zeng Q."/>
            <person name="Koehrsen M."/>
            <person name="Alvarado L."/>
            <person name="Berlin A."/>
            <person name="Chapman S.B."/>
            <person name="Chen Z."/>
            <person name="Freedman E."/>
            <person name="Gellesch M."/>
            <person name="Goldberg J."/>
            <person name="Griggs A."/>
            <person name="Gujja S."/>
            <person name="Heilman E.R."/>
            <person name="Heiman D."/>
            <person name="Hepburn T."/>
            <person name="Howarth C."/>
            <person name="Jen D."/>
            <person name="Larson L."/>
            <person name="Mehta T."/>
            <person name="Neiman D."/>
            <person name="Pearson M."/>
            <person name="Roberts A."/>
            <person name="Saif S."/>
            <person name="Shea T."/>
            <person name="Shenoy N."/>
            <person name="Sisk P."/>
            <person name="Stolte C."/>
            <person name="Sykes S."/>
            <person name="Walk T."/>
            <person name="White J."/>
            <person name="Yandava C."/>
            <person name="Haas B."/>
            <person name="Nusbaum C."/>
            <person name="Birren B."/>
        </authorList>
    </citation>
    <scope>NUCLEOTIDE SEQUENCE</scope>
    <source>
        <strain evidence="2">ATCC 64411</strain>
    </source>
</reference>
<dbReference type="EnsemblFungi" id="MAPG_10299T0">
    <property type="protein sequence ID" value="MAPG_10299T0"/>
    <property type="gene ID" value="MAPG_10299"/>
</dbReference>
<reference evidence="3" key="4">
    <citation type="journal article" date="2015" name="G3 (Bethesda)">
        <title>Genome sequences of three phytopathogenic species of the Magnaporthaceae family of fungi.</title>
        <authorList>
            <person name="Okagaki L.H."/>
            <person name="Nunes C.C."/>
            <person name="Sailsbery J."/>
            <person name="Clay B."/>
            <person name="Brown D."/>
            <person name="John T."/>
            <person name="Oh Y."/>
            <person name="Young N."/>
            <person name="Fitzgerald M."/>
            <person name="Haas B.J."/>
            <person name="Zeng Q."/>
            <person name="Young S."/>
            <person name="Adiconis X."/>
            <person name="Fan L."/>
            <person name="Levin J.Z."/>
            <person name="Mitchell T.K."/>
            <person name="Okubara P.A."/>
            <person name="Farman M.L."/>
            <person name="Kohn L.M."/>
            <person name="Birren B."/>
            <person name="Ma L.-J."/>
            <person name="Dean R.A."/>
        </authorList>
    </citation>
    <scope>NUCLEOTIDE SEQUENCE</scope>
    <source>
        <strain evidence="3">ATCC 64411 / 73-15</strain>
    </source>
</reference>
<dbReference type="AlphaFoldDB" id="A0A0C4EC85"/>
<accession>A0A0C4EC85</accession>
<evidence type="ECO:0000313" key="3">
    <source>
        <dbReference type="EnsemblFungi" id="MAPG_10299T0"/>
    </source>
</evidence>
<organism evidence="3 4">
    <name type="scientific">Magnaporthiopsis poae (strain ATCC 64411 / 73-15)</name>
    <name type="common">Kentucky bluegrass fungus</name>
    <name type="synonym">Magnaporthe poae</name>
    <dbReference type="NCBI Taxonomy" id="644358"/>
    <lineage>
        <taxon>Eukaryota</taxon>
        <taxon>Fungi</taxon>
        <taxon>Dikarya</taxon>
        <taxon>Ascomycota</taxon>
        <taxon>Pezizomycotina</taxon>
        <taxon>Sordariomycetes</taxon>
        <taxon>Sordariomycetidae</taxon>
        <taxon>Magnaporthales</taxon>
        <taxon>Magnaporthaceae</taxon>
        <taxon>Magnaporthiopsis</taxon>
    </lineage>
</organism>
<gene>
    <name evidence="2" type="ORF">MAPG_10299</name>
</gene>
<protein>
    <submittedName>
        <fullName evidence="2 3">Uncharacterized protein</fullName>
    </submittedName>
</protein>
<feature type="region of interest" description="Disordered" evidence="1">
    <location>
        <begin position="81"/>
        <end position="104"/>
    </location>
</feature>
<proteinExistence type="predicted"/>
<evidence type="ECO:0000313" key="4">
    <source>
        <dbReference type="Proteomes" id="UP000011715"/>
    </source>
</evidence>
<dbReference type="Proteomes" id="UP000011715">
    <property type="component" value="Unassembled WGS sequence"/>
</dbReference>
<dbReference type="EMBL" id="ADBL01002302">
    <property type="status" value="NOT_ANNOTATED_CDS"/>
    <property type="molecule type" value="Genomic_DNA"/>
</dbReference>
<sequence length="104" mass="11456">MWGSCLRHKIKLRQSPHDPDLMLQLTLGLQALDDDLFAPRNPDRYRAVQLSVATMSSQNPPPFVPSKVAKTDYPVRAALQLSPLDGGDDDTADTAAPCDQLRLT</sequence>
<dbReference type="EMBL" id="GL876975">
    <property type="protein sequence ID" value="KLU90445.1"/>
    <property type="molecule type" value="Genomic_DNA"/>
</dbReference>
<reference evidence="4" key="2">
    <citation type="submission" date="2010-05" db="EMBL/GenBank/DDBJ databases">
        <title>The genome sequence of Magnaporthe poae strain ATCC 64411.</title>
        <authorList>
            <person name="Ma L.-J."/>
            <person name="Dead R."/>
            <person name="Young S."/>
            <person name="Zeng Q."/>
            <person name="Koehrsen M."/>
            <person name="Alvarado L."/>
            <person name="Berlin A."/>
            <person name="Chapman S.B."/>
            <person name="Chen Z."/>
            <person name="Freedman E."/>
            <person name="Gellesch M."/>
            <person name="Goldberg J."/>
            <person name="Griggs A."/>
            <person name="Gujja S."/>
            <person name="Heilman E.R."/>
            <person name="Heiman D."/>
            <person name="Hepburn T."/>
            <person name="Howarth C."/>
            <person name="Jen D."/>
            <person name="Larson L."/>
            <person name="Mehta T."/>
            <person name="Neiman D."/>
            <person name="Pearson M."/>
            <person name="Roberts A."/>
            <person name="Saif S."/>
            <person name="Shea T."/>
            <person name="Shenoy N."/>
            <person name="Sisk P."/>
            <person name="Stolte C."/>
            <person name="Sykes S."/>
            <person name="Walk T."/>
            <person name="White J."/>
            <person name="Yandava C."/>
            <person name="Haas B."/>
            <person name="Nusbaum C."/>
            <person name="Birren B."/>
        </authorList>
    </citation>
    <scope>NUCLEOTIDE SEQUENCE [LARGE SCALE GENOMIC DNA]</scope>
    <source>
        <strain evidence="4">ATCC 64411 / 73-15</strain>
    </source>
</reference>
<reference evidence="2" key="3">
    <citation type="submission" date="2011-03" db="EMBL/GenBank/DDBJ databases">
        <title>Annotation of Magnaporthe poae ATCC 64411.</title>
        <authorList>
            <person name="Ma L.-J."/>
            <person name="Dead R."/>
            <person name="Young S.K."/>
            <person name="Zeng Q."/>
            <person name="Gargeya S."/>
            <person name="Fitzgerald M."/>
            <person name="Haas B."/>
            <person name="Abouelleil A."/>
            <person name="Alvarado L."/>
            <person name="Arachchi H.M."/>
            <person name="Berlin A."/>
            <person name="Brown A."/>
            <person name="Chapman S.B."/>
            <person name="Chen Z."/>
            <person name="Dunbar C."/>
            <person name="Freedman E."/>
            <person name="Gearin G."/>
            <person name="Gellesch M."/>
            <person name="Goldberg J."/>
            <person name="Griggs A."/>
            <person name="Gujja S."/>
            <person name="Heiman D."/>
            <person name="Howarth C."/>
            <person name="Larson L."/>
            <person name="Lui A."/>
            <person name="MacDonald P.J.P."/>
            <person name="Mehta T."/>
            <person name="Montmayeur A."/>
            <person name="Murphy C."/>
            <person name="Neiman D."/>
            <person name="Pearson M."/>
            <person name="Priest M."/>
            <person name="Roberts A."/>
            <person name="Saif S."/>
            <person name="Shea T."/>
            <person name="Shenoy N."/>
            <person name="Sisk P."/>
            <person name="Stolte C."/>
            <person name="Sykes S."/>
            <person name="Yandava C."/>
            <person name="Wortman J."/>
            <person name="Nusbaum C."/>
            <person name="Birren B."/>
        </authorList>
    </citation>
    <scope>NUCLEOTIDE SEQUENCE</scope>
    <source>
        <strain evidence="2">ATCC 64411</strain>
    </source>
</reference>
<evidence type="ECO:0000313" key="2">
    <source>
        <dbReference type="EMBL" id="KLU90445.1"/>
    </source>
</evidence>